<feature type="binding site" evidence="18">
    <location>
        <position position="89"/>
    </location>
    <ligand>
        <name>Ca(2+)</name>
        <dbReference type="ChEBI" id="CHEBI:29108"/>
        <label>1</label>
    </ligand>
</feature>
<dbReference type="GO" id="GO:0020037">
    <property type="term" value="F:heme binding"/>
    <property type="evidence" value="ECO:0007669"/>
    <property type="project" value="UniProtKB-UniRule"/>
</dbReference>
<comment type="cofactor">
    <cofactor evidence="18 21">
        <name>heme b</name>
        <dbReference type="ChEBI" id="CHEBI:60344"/>
    </cofactor>
    <text evidence="18 21">Binds 1 heme b (iron(II)-protoporphyrin IX) group per subunit.</text>
</comment>
<feature type="binding site" evidence="18">
    <location>
        <position position="91"/>
    </location>
    <ligand>
        <name>Ca(2+)</name>
        <dbReference type="ChEBI" id="CHEBI:29108"/>
        <label>1</label>
    </ligand>
</feature>
<dbReference type="Gene3D" id="1.10.520.10">
    <property type="match status" value="1"/>
</dbReference>
<dbReference type="EMBL" id="CAMAPE010000038">
    <property type="protein sequence ID" value="CAH9100135.1"/>
    <property type="molecule type" value="Genomic_DNA"/>
</dbReference>
<keyword evidence="12 18" id="KW-0408">Iron</keyword>
<evidence type="ECO:0000259" key="22">
    <source>
        <dbReference type="PROSITE" id="PS50873"/>
    </source>
</evidence>
<evidence type="ECO:0000256" key="15">
    <source>
        <dbReference type="ARBA" id="ARBA00023324"/>
    </source>
</evidence>
<keyword evidence="9" id="KW-0732">Signal</keyword>
<evidence type="ECO:0000256" key="19">
    <source>
        <dbReference type="PIRSR" id="PIRSR600823-4"/>
    </source>
</evidence>
<keyword evidence="15 21" id="KW-0376">Hydrogen peroxide</keyword>
<feature type="site" description="Transition state stabilizer" evidence="19">
    <location>
        <position position="77"/>
    </location>
</feature>
<accession>A0A9P1EE77</accession>
<feature type="disulfide bond" evidence="20">
    <location>
        <begin position="139"/>
        <end position="346"/>
    </location>
</feature>
<keyword evidence="11 21" id="KW-0560">Oxidoreductase</keyword>
<dbReference type="AlphaFoldDB" id="A0A9P1EE77"/>
<evidence type="ECO:0000256" key="18">
    <source>
        <dbReference type="PIRSR" id="PIRSR600823-3"/>
    </source>
</evidence>
<dbReference type="GO" id="GO:0140825">
    <property type="term" value="F:lactoperoxidase activity"/>
    <property type="evidence" value="ECO:0007669"/>
    <property type="project" value="UniProtKB-EC"/>
</dbReference>
<comment type="similarity">
    <text evidence="3">Belongs to the peroxidase family. Ascorbate peroxidase subfamily.</text>
</comment>
<dbReference type="PROSITE" id="PS00435">
    <property type="entry name" value="PEROXIDASE_1"/>
    <property type="match status" value="1"/>
</dbReference>
<evidence type="ECO:0000256" key="12">
    <source>
        <dbReference type="ARBA" id="ARBA00023004"/>
    </source>
</evidence>
<protein>
    <recommendedName>
        <fullName evidence="4 21">Peroxidase</fullName>
        <ecNumber evidence="4 21">1.11.1.7</ecNumber>
    </recommendedName>
</protein>
<comment type="function">
    <text evidence="2">Removal of H(2)O(2), oxidation of toxic reductants, biosynthesis and degradation of lignin, suberization, auxin catabolism, response to environmental stresses such as wounding, pathogen attack and oxidative stress. These functions might be dependent on each isozyme/isoform in each plant tissue.</text>
</comment>
<dbReference type="PROSITE" id="PS50873">
    <property type="entry name" value="PEROXIDASE_4"/>
    <property type="match status" value="1"/>
</dbReference>
<evidence type="ECO:0000256" key="17">
    <source>
        <dbReference type="PIRSR" id="PIRSR600823-2"/>
    </source>
</evidence>
<gene>
    <name evidence="23" type="ORF">CEURO_LOCUS14781</name>
</gene>
<evidence type="ECO:0000256" key="8">
    <source>
        <dbReference type="ARBA" id="ARBA00022723"/>
    </source>
</evidence>
<dbReference type="CDD" id="cd00693">
    <property type="entry name" value="secretory_peroxidase"/>
    <property type="match status" value="1"/>
</dbReference>
<evidence type="ECO:0000256" key="5">
    <source>
        <dbReference type="ARBA" id="ARBA00022525"/>
    </source>
</evidence>
<evidence type="ECO:0000256" key="14">
    <source>
        <dbReference type="ARBA" id="ARBA00023180"/>
    </source>
</evidence>
<dbReference type="GO" id="GO:0005576">
    <property type="term" value="C:extracellular region"/>
    <property type="evidence" value="ECO:0007669"/>
    <property type="project" value="UniProtKB-SubCell"/>
</dbReference>
<dbReference type="InterPro" id="IPR019793">
    <property type="entry name" value="Peroxidases_heam-ligand_BS"/>
</dbReference>
<comment type="subcellular location">
    <subcellularLocation>
        <location evidence="21">Secreted</location>
    </subcellularLocation>
</comment>
<dbReference type="InterPro" id="IPR010255">
    <property type="entry name" value="Haem_peroxidase_sf"/>
</dbReference>
<keyword evidence="24" id="KW-1185">Reference proteome</keyword>
<dbReference type="Proteomes" id="UP001152484">
    <property type="component" value="Unassembled WGS sequence"/>
</dbReference>
<dbReference type="PRINTS" id="PR00461">
    <property type="entry name" value="PLPEROXIDASE"/>
</dbReference>
<feature type="binding site" evidence="17">
    <location>
        <position position="181"/>
    </location>
    <ligand>
        <name>substrate</name>
    </ligand>
</feature>
<sequence>MQPLYSSSSAGNGKVVLCLAAAAAYVLCLLFQEGVAAERELMVGFYSQTCPNAESVVASVVKEASKIDPRVPAMLLRLHFHDCFVQGCDGSILITKNDINGQLSDKERSAFGHQGVGGDEEIQRAKTVLEDECPGVVSCADIVALAARDAVVLAGGLFYEVETGRMDGKVSNQSVADEILPDVDDNINVLKSRFMNKGLDEKDLVVLSGAHSIGTTACFFISKRLYDFSSKSDSDPSINPNFLGTLMKECPKGGDLNVRIPMDVQSDETFDNHIFINIKNGFAVLSSDARLYDDEVTRAVVDSYVQTNDTAATAPLTFDVEFGLAMVKLGRLDVKLGADGEIRKVCNSFNS</sequence>
<dbReference type="SUPFAM" id="SSF48113">
    <property type="entry name" value="Heme-dependent peroxidases"/>
    <property type="match status" value="1"/>
</dbReference>
<dbReference type="PRINTS" id="PR00458">
    <property type="entry name" value="PEROXIDASE"/>
</dbReference>
<evidence type="ECO:0000256" key="7">
    <source>
        <dbReference type="ARBA" id="ARBA00022617"/>
    </source>
</evidence>
<dbReference type="Pfam" id="PF00141">
    <property type="entry name" value="peroxidase"/>
    <property type="match status" value="1"/>
</dbReference>
<feature type="binding site" evidence="18">
    <location>
        <position position="263"/>
    </location>
    <ligand>
        <name>Ca(2+)</name>
        <dbReference type="ChEBI" id="CHEBI:29108"/>
        <label>2</label>
    </ligand>
</feature>
<dbReference type="PANTHER" id="PTHR31517:SF48">
    <property type="entry name" value="PEROXIDASE 16-RELATED"/>
    <property type="match status" value="1"/>
</dbReference>
<dbReference type="PANTHER" id="PTHR31517">
    <property type="match status" value="1"/>
</dbReference>
<evidence type="ECO:0000256" key="20">
    <source>
        <dbReference type="PIRSR" id="PIRSR600823-5"/>
    </source>
</evidence>
<feature type="binding site" description="axial binding residue" evidence="18">
    <location>
        <position position="211"/>
    </location>
    <ligand>
        <name>heme b</name>
        <dbReference type="ChEBI" id="CHEBI:60344"/>
    </ligand>
    <ligandPart>
        <name>Fe</name>
        <dbReference type="ChEBI" id="CHEBI:18248"/>
    </ligandPart>
</feature>
<keyword evidence="14" id="KW-0325">Glycoprotein</keyword>
<dbReference type="FunFam" id="1.10.520.10:FF:000008">
    <property type="entry name" value="Peroxidase"/>
    <property type="match status" value="1"/>
</dbReference>
<evidence type="ECO:0000313" key="24">
    <source>
        <dbReference type="Proteomes" id="UP001152484"/>
    </source>
</evidence>
<dbReference type="InterPro" id="IPR000823">
    <property type="entry name" value="Peroxidase_pln"/>
</dbReference>
<dbReference type="OrthoDB" id="2113341at2759"/>
<evidence type="ECO:0000256" key="9">
    <source>
        <dbReference type="ARBA" id="ARBA00022729"/>
    </source>
</evidence>
<keyword evidence="7 21" id="KW-0349">Heme</keyword>
<dbReference type="Gene3D" id="1.10.420.10">
    <property type="entry name" value="Peroxidase, domain 2"/>
    <property type="match status" value="1"/>
</dbReference>
<feature type="binding site" evidence="18">
    <location>
        <position position="87"/>
    </location>
    <ligand>
        <name>Ca(2+)</name>
        <dbReference type="ChEBI" id="CHEBI:29108"/>
        <label>1</label>
    </ligand>
</feature>
<evidence type="ECO:0000256" key="6">
    <source>
        <dbReference type="ARBA" id="ARBA00022559"/>
    </source>
</evidence>
<proteinExistence type="inferred from homology"/>
<keyword evidence="10 18" id="KW-0106">Calcium</keyword>
<dbReference type="InterPro" id="IPR033905">
    <property type="entry name" value="Secretory_peroxidase"/>
</dbReference>
<feature type="binding site" evidence="18">
    <location>
        <position position="85"/>
    </location>
    <ligand>
        <name>Ca(2+)</name>
        <dbReference type="ChEBI" id="CHEBI:29108"/>
        <label>1</label>
    </ligand>
</feature>
<feature type="binding site" evidence="18">
    <location>
        <position position="82"/>
    </location>
    <ligand>
        <name>Ca(2+)</name>
        <dbReference type="ChEBI" id="CHEBI:29108"/>
        <label>1</label>
    </ligand>
</feature>
<comment type="cofactor">
    <cofactor evidence="18 21">
        <name>Ca(2+)</name>
        <dbReference type="ChEBI" id="CHEBI:29108"/>
    </cofactor>
    <text evidence="18 21">Binds 2 calcium ions per subunit.</text>
</comment>
<dbReference type="FunFam" id="1.10.420.10:FF:000010">
    <property type="entry name" value="Peroxidase"/>
    <property type="match status" value="1"/>
</dbReference>
<evidence type="ECO:0000256" key="13">
    <source>
        <dbReference type="ARBA" id="ARBA00023157"/>
    </source>
</evidence>
<feature type="disulfide bond" evidence="20">
    <location>
        <begin position="50"/>
        <end position="133"/>
    </location>
</feature>
<evidence type="ECO:0000256" key="1">
    <source>
        <dbReference type="ARBA" id="ARBA00000189"/>
    </source>
</evidence>
<feature type="domain" description="Plant heme peroxidase family profile" evidence="22">
    <location>
        <begin position="40"/>
        <end position="350"/>
    </location>
</feature>
<feature type="binding site" evidence="18">
    <location>
        <position position="271"/>
    </location>
    <ligand>
        <name>Ca(2+)</name>
        <dbReference type="ChEBI" id="CHEBI:29108"/>
        <label>2</label>
    </ligand>
</feature>
<evidence type="ECO:0000256" key="21">
    <source>
        <dbReference type="RuleBase" id="RU362060"/>
    </source>
</evidence>
<dbReference type="GO" id="GO:0046872">
    <property type="term" value="F:metal ion binding"/>
    <property type="evidence" value="ECO:0007669"/>
    <property type="project" value="UniProtKB-UniRule"/>
</dbReference>
<comment type="caution">
    <text evidence="23">The sequence shown here is derived from an EMBL/GenBank/DDBJ whole genome shotgun (WGS) entry which is preliminary data.</text>
</comment>
<evidence type="ECO:0000256" key="4">
    <source>
        <dbReference type="ARBA" id="ARBA00012313"/>
    </source>
</evidence>
<evidence type="ECO:0000256" key="2">
    <source>
        <dbReference type="ARBA" id="ARBA00002322"/>
    </source>
</evidence>
<evidence type="ECO:0000256" key="10">
    <source>
        <dbReference type="ARBA" id="ARBA00022837"/>
    </source>
</evidence>
<evidence type="ECO:0000256" key="16">
    <source>
        <dbReference type="PIRSR" id="PIRSR600823-1"/>
    </source>
</evidence>
<dbReference type="GO" id="GO:0006979">
    <property type="term" value="P:response to oxidative stress"/>
    <property type="evidence" value="ECO:0007669"/>
    <property type="project" value="UniProtKB-UniRule"/>
</dbReference>
<dbReference type="EC" id="1.11.1.7" evidence="4 21"/>
<feature type="active site" description="Proton acceptor" evidence="16">
    <location>
        <position position="81"/>
    </location>
</feature>
<feature type="disulfide bond" evidence="20">
    <location>
        <begin position="218"/>
        <end position="250"/>
    </location>
</feature>
<evidence type="ECO:0000256" key="3">
    <source>
        <dbReference type="ARBA" id="ARBA00006873"/>
    </source>
</evidence>
<name>A0A9P1EE77_CUSEU</name>
<organism evidence="23 24">
    <name type="scientific">Cuscuta europaea</name>
    <name type="common">European dodder</name>
    <dbReference type="NCBI Taxonomy" id="41803"/>
    <lineage>
        <taxon>Eukaryota</taxon>
        <taxon>Viridiplantae</taxon>
        <taxon>Streptophyta</taxon>
        <taxon>Embryophyta</taxon>
        <taxon>Tracheophyta</taxon>
        <taxon>Spermatophyta</taxon>
        <taxon>Magnoliopsida</taxon>
        <taxon>eudicotyledons</taxon>
        <taxon>Gunneridae</taxon>
        <taxon>Pentapetalae</taxon>
        <taxon>asterids</taxon>
        <taxon>lamiids</taxon>
        <taxon>Solanales</taxon>
        <taxon>Convolvulaceae</taxon>
        <taxon>Cuscuteae</taxon>
        <taxon>Cuscuta</taxon>
        <taxon>Cuscuta subgen. Cuscuta</taxon>
    </lineage>
</organism>
<comment type="similarity">
    <text evidence="21">Belongs to the peroxidase family. Classical plant (class III) peroxidase subfamily.</text>
</comment>
<evidence type="ECO:0000256" key="11">
    <source>
        <dbReference type="ARBA" id="ARBA00023002"/>
    </source>
</evidence>
<keyword evidence="8 18" id="KW-0479">Metal-binding</keyword>
<keyword evidence="5 21" id="KW-0964">Secreted</keyword>
<reference evidence="23" key="1">
    <citation type="submission" date="2022-07" db="EMBL/GenBank/DDBJ databases">
        <authorList>
            <person name="Macas J."/>
            <person name="Novak P."/>
            <person name="Neumann P."/>
        </authorList>
    </citation>
    <scope>NUCLEOTIDE SEQUENCE</scope>
</reference>
<dbReference type="InterPro" id="IPR002016">
    <property type="entry name" value="Haem_peroxidase"/>
</dbReference>
<keyword evidence="6 21" id="KW-0575">Peroxidase</keyword>
<dbReference type="GO" id="GO:0042744">
    <property type="term" value="P:hydrogen peroxide catabolic process"/>
    <property type="evidence" value="ECO:0007669"/>
    <property type="project" value="UniProtKB-KW"/>
</dbReference>
<evidence type="ECO:0000313" key="23">
    <source>
        <dbReference type="EMBL" id="CAH9100135.1"/>
    </source>
</evidence>
<comment type="catalytic activity">
    <reaction evidence="1 21">
        <text>2 a phenolic donor + H2O2 = 2 a phenolic radical donor + 2 H2O</text>
        <dbReference type="Rhea" id="RHEA:56136"/>
        <dbReference type="ChEBI" id="CHEBI:15377"/>
        <dbReference type="ChEBI" id="CHEBI:16240"/>
        <dbReference type="ChEBI" id="CHEBI:139520"/>
        <dbReference type="ChEBI" id="CHEBI:139521"/>
        <dbReference type="EC" id="1.11.1.7"/>
    </reaction>
</comment>
<feature type="disulfide bond" evidence="20">
    <location>
        <begin position="83"/>
        <end position="88"/>
    </location>
</feature>
<keyword evidence="13 20" id="KW-1015">Disulfide bond</keyword>